<evidence type="ECO:0008006" key="5">
    <source>
        <dbReference type="Google" id="ProtNLM"/>
    </source>
</evidence>
<dbReference type="Pfam" id="PF05071">
    <property type="entry name" value="NDUFA12"/>
    <property type="match status" value="1"/>
</dbReference>
<name>A0A9W8HQL1_9FUNG</name>
<dbReference type="PANTHER" id="PTHR32470:SF2">
    <property type="entry name" value="NADH DEHYDROGENASE [UBIQUINONE] 1 ALPHA SUBCOMPLEX ASSEMBLY FACTOR 2"/>
    <property type="match status" value="1"/>
</dbReference>
<gene>
    <name evidence="3" type="ORF">GGI15_001242</name>
</gene>
<dbReference type="PANTHER" id="PTHR32470">
    <property type="entry name" value="ADH DEHYDROGENASE [UBIQUINONE] 1 ALPHA SUBCOMPLEX ASSEMBLY FACTOR 2"/>
    <property type="match status" value="1"/>
</dbReference>
<evidence type="ECO:0000313" key="3">
    <source>
        <dbReference type="EMBL" id="KAJ2786787.1"/>
    </source>
</evidence>
<sequence>MGVLRNLYMGWKSLRLPWRRDRFQGLDLDGNMYFERFMPSSSRTRRHVVYRRNLTVSEYNDNIIPVQWQAWMRHTREQPPTTAELIQDIHRRERLAINVRKLAALESKADPVHRIASREQFQKAAPGESYQPEQWAPPAKAQK</sequence>
<evidence type="ECO:0000256" key="1">
    <source>
        <dbReference type="ARBA" id="ARBA00007355"/>
    </source>
</evidence>
<dbReference type="Proteomes" id="UP001140172">
    <property type="component" value="Unassembled WGS sequence"/>
</dbReference>
<dbReference type="OrthoDB" id="10255576at2759"/>
<dbReference type="InterPro" id="IPR007763">
    <property type="entry name" value="NDUFA12"/>
</dbReference>
<proteinExistence type="inferred from homology"/>
<organism evidence="3 4">
    <name type="scientific">Coemansia interrupta</name>
    <dbReference type="NCBI Taxonomy" id="1126814"/>
    <lineage>
        <taxon>Eukaryota</taxon>
        <taxon>Fungi</taxon>
        <taxon>Fungi incertae sedis</taxon>
        <taxon>Zoopagomycota</taxon>
        <taxon>Kickxellomycotina</taxon>
        <taxon>Kickxellomycetes</taxon>
        <taxon>Kickxellales</taxon>
        <taxon>Kickxellaceae</taxon>
        <taxon>Coemansia</taxon>
    </lineage>
</organism>
<evidence type="ECO:0000313" key="4">
    <source>
        <dbReference type="Proteomes" id="UP001140172"/>
    </source>
</evidence>
<comment type="similarity">
    <text evidence="1">Belongs to the complex I NDUFA12 subunit family.</text>
</comment>
<dbReference type="EMBL" id="JANBUM010000044">
    <property type="protein sequence ID" value="KAJ2786787.1"/>
    <property type="molecule type" value="Genomic_DNA"/>
</dbReference>
<accession>A0A9W8HQL1</accession>
<comment type="caution">
    <text evidence="3">The sequence shown here is derived from an EMBL/GenBank/DDBJ whole genome shotgun (WGS) entry which is preliminary data.</text>
</comment>
<reference evidence="3" key="1">
    <citation type="submission" date="2022-07" db="EMBL/GenBank/DDBJ databases">
        <title>Phylogenomic reconstructions and comparative analyses of Kickxellomycotina fungi.</title>
        <authorList>
            <person name="Reynolds N.K."/>
            <person name="Stajich J.E."/>
            <person name="Barry K."/>
            <person name="Grigoriev I.V."/>
            <person name="Crous P."/>
            <person name="Smith M.E."/>
        </authorList>
    </citation>
    <scope>NUCLEOTIDE SEQUENCE</scope>
    <source>
        <strain evidence="3">BCRC 34489</strain>
    </source>
</reference>
<dbReference type="InterPro" id="IPR052618">
    <property type="entry name" value="ComplexI_NDUFA12"/>
</dbReference>
<protein>
    <recommendedName>
        <fullName evidence="5">NADH dehydrogenase [ubiquinone] 1 alpha subcomplex subunit</fullName>
    </recommendedName>
</protein>
<dbReference type="GO" id="GO:0032981">
    <property type="term" value="P:mitochondrial respiratory chain complex I assembly"/>
    <property type="evidence" value="ECO:0007669"/>
    <property type="project" value="TreeGrafter"/>
</dbReference>
<feature type="region of interest" description="Disordered" evidence="2">
    <location>
        <begin position="119"/>
        <end position="143"/>
    </location>
</feature>
<dbReference type="GO" id="GO:0045271">
    <property type="term" value="C:respiratory chain complex I"/>
    <property type="evidence" value="ECO:0007669"/>
    <property type="project" value="InterPro"/>
</dbReference>
<dbReference type="AlphaFoldDB" id="A0A9W8HQL1"/>
<keyword evidence="4" id="KW-1185">Reference proteome</keyword>
<evidence type="ECO:0000256" key="2">
    <source>
        <dbReference type="SAM" id="MobiDB-lite"/>
    </source>
</evidence>
<dbReference type="GO" id="GO:0005739">
    <property type="term" value="C:mitochondrion"/>
    <property type="evidence" value="ECO:0007669"/>
    <property type="project" value="TreeGrafter"/>
</dbReference>